<name>A0A410H580_9GAMM</name>
<accession>A0A410H580</accession>
<gene>
    <name evidence="6" type="ORF">EPV75_10520</name>
</gene>
<evidence type="ECO:0000256" key="5">
    <source>
        <dbReference type="SAM" id="Phobius"/>
    </source>
</evidence>
<dbReference type="PANTHER" id="PTHR11040">
    <property type="entry name" value="ZINC/IRON TRANSPORTER"/>
    <property type="match status" value="1"/>
</dbReference>
<evidence type="ECO:0000256" key="3">
    <source>
        <dbReference type="ARBA" id="ARBA00022475"/>
    </source>
</evidence>
<keyword evidence="5" id="KW-0812">Transmembrane</keyword>
<dbReference type="Proteomes" id="UP000285478">
    <property type="component" value="Chromosome"/>
</dbReference>
<evidence type="ECO:0000256" key="2">
    <source>
        <dbReference type="ARBA" id="ARBA00006939"/>
    </source>
</evidence>
<evidence type="ECO:0000256" key="1">
    <source>
        <dbReference type="ARBA" id="ARBA00004651"/>
    </source>
</evidence>
<evidence type="ECO:0000256" key="4">
    <source>
        <dbReference type="ARBA" id="ARBA00022833"/>
    </source>
</evidence>
<dbReference type="RefSeq" id="WP_128385360.1">
    <property type="nucleotide sequence ID" value="NZ_CP035033.1"/>
</dbReference>
<feature type="transmembrane region" description="Helical" evidence="5">
    <location>
        <begin position="6"/>
        <end position="27"/>
    </location>
</feature>
<keyword evidence="4" id="KW-0862">Zinc</keyword>
<keyword evidence="7" id="KW-1185">Reference proteome</keyword>
<evidence type="ECO:0000313" key="7">
    <source>
        <dbReference type="Proteomes" id="UP000285478"/>
    </source>
</evidence>
<dbReference type="PANTHER" id="PTHR11040:SF211">
    <property type="entry name" value="ZINC TRANSPORTER ZIP11"/>
    <property type="match status" value="1"/>
</dbReference>
<dbReference type="GO" id="GO:0005385">
    <property type="term" value="F:zinc ion transmembrane transporter activity"/>
    <property type="evidence" value="ECO:0007669"/>
    <property type="project" value="TreeGrafter"/>
</dbReference>
<protein>
    <submittedName>
        <fullName evidence="6">Divalent cation transporter</fullName>
    </submittedName>
</protein>
<feature type="transmembrane region" description="Helical" evidence="5">
    <location>
        <begin position="71"/>
        <end position="91"/>
    </location>
</feature>
<keyword evidence="5" id="KW-1133">Transmembrane helix</keyword>
<comment type="subcellular location">
    <subcellularLocation>
        <location evidence="1">Cell membrane</location>
        <topology evidence="1">Multi-pass membrane protein</topology>
    </subcellularLocation>
</comment>
<dbReference type="KEGG" id="htr:EPV75_10520"/>
<feature type="transmembrane region" description="Helical" evidence="5">
    <location>
        <begin position="216"/>
        <end position="237"/>
    </location>
</feature>
<reference evidence="6 7" key="1">
    <citation type="journal article" date="2018" name="Environ. Microbiol.">
        <title>Genomes of ubiquitous marine and hypersaline Hydrogenovibrio, Thiomicrorhabdus and Thiomicrospira spp. encode a diversity of mechanisms to sustain chemolithoautotrophy in heterogeneous environments.</title>
        <authorList>
            <person name="Scott K.M."/>
            <person name="Williams J."/>
            <person name="Porter C.M.B."/>
            <person name="Russel S."/>
            <person name="Harmer T.L."/>
            <person name="Paul J.H."/>
            <person name="Antonen K.M."/>
            <person name="Bridges M.K."/>
            <person name="Camper G.J."/>
            <person name="Campla C.K."/>
            <person name="Casella L.G."/>
            <person name="Chase E."/>
            <person name="Conrad J.W."/>
            <person name="Cruz M.C."/>
            <person name="Dunlap D.S."/>
            <person name="Duran L."/>
            <person name="Fahsbender E.M."/>
            <person name="Goldsmith D.B."/>
            <person name="Keeley R.F."/>
            <person name="Kondoff M.R."/>
            <person name="Kussy B.I."/>
            <person name="Lane M.K."/>
            <person name="Lawler S."/>
            <person name="Leigh B.A."/>
            <person name="Lewis C."/>
            <person name="Lostal L.M."/>
            <person name="Marking D."/>
            <person name="Mancera P.A."/>
            <person name="McClenthan E.C."/>
            <person name="McIntyre E.A."/>
            <person name="Mine J.A."/>
            <person name="Modi S."/>
            <person name="Moore B.D."/>
            <person name="Morgan W.A."/>
            <person name="Nelson K.M."/>
            <person name="Nguyen K.N."/>
            <person name="Ogburn N."/>
            <person name="Parrino D.G."/>
            <person name="Pedapudi A.D."/>
            <person name="Pelham R.P."/>
            <person name="Preece A.M."/>
            <person name="Rampersad E.A."/>
            <person name="Richardson J.C."/>
            <person name="Rodgers C.M."/>
            <person name="Schaffer B.L."/>
            <person name="Sheridan N.E."/>
            <person name="Solone M.R."/>
            <person name="Staley Z.R."/>
            <person name="Tabuchi M."/>
            <person name="Waide R.J."/>
            <person name="Wanjugi P.W."/>
            <person name="Young S."/>
            <person name="Clum A."/>
            <person name="Daum C."/>
            <person name="Huntemann M."/>
            <person name="Ivanova N."/>
            <person name="Kyrpides N."/>
            <person name="Mikhailova N."/>
            <person name="Palaniappan K."/>
            <person name="Pillay M."/>
            <person name="Reddy T.B.K."/>
            <person name="Shapiro N."/>
            <person name="Stamatis D."/>
            <person name="Varghese N."/>
            <person name="Woyke T."/>
            <person name="Boden R."/>
            <person name="Freyermuth S.K."/>
            <person name="Kerfeld C.A."/>
        </authorList>
    </citation>
    <scope>NUCLEOTIDE SEQUENCE [LARGE SCALE GENOMIC DNA]</scope>
    <source>
        <strain evidence="6 7">JR-2</strain>
    </source>
</reference>
<keyword evidence="3" id="KW-1003">Cell membrane</keyword>
<dbReference type="AlphaFoldDB" id="A0A410H580"/>
<proteinExistence type="inferred from homology"/>
<keyword evidence="5" id="KW-0472">Membrane</keyword>
<evidence type="ECO:0000313" key="6">
    <source>
        <dbReference type="EMBL" id="QAB16071.1"/>
    </source>
</evidence>
<organism evidence="6 7">
    <name type="scientific">Hydrogenovibrio thermophilus</name>
    <dbReference type="NCBI Taxonomy" id="265883"/>
    <lineage>
        <taxon>Bacteria</taxon>
        <taxon>Pseudomonadati</taxon>
        <taxon>Pseudomonadota</taxon>
        <taxon>Gammaproteobacteria</taxon>
        <taxon>Thiotrichales</taxon>
        <taxon>Piscirickettsiaceae</taxon>
        <taxon>Hydrogenovibrio</taxon>
    </lineage>
</organism>
<dbReference type="EMBL" id="CP035033">
    <property type="protein sequence ID" value="QAB16071.1"/>
    <property type="molecule type" value="Genomic_DNA"/>
</dbReference>
<feature type="transmembrane region" description="Helical" evidence="5">
    <location>
        <begin position="39"/>
        <end position="59"/>
    </location>
</feature>
<feature type="transmembrane region" description="Helical" evidence="5">
    <location>
        <begin position="159"/>
        <end position="180"/>
    </location>
</feature>
<sequence>MNELTLILLLTLFAGACIPLGGLLGYFESIRPRWLENELRHAIIAFGGGILVAAVALVLVPEGKEYVQHDLGSVLIFLAGGVFFFMMERFLGLKRREKPQFTAMLLDYLPESLALGGAFALGSPTAPLLALFIGLQNLPEGFNAYRELVAQPGSSKRKILGFMLLLALLGPIIGLLGYTYFAESEALLGAVMLFASGGILYLIFQDIAPQSRMQHHWAPPLGAVLGFCLGLLGQSLVTS</sequence>
<comment type="similarity">
    <text evidence="2">Belongs to the ZIP transporter (TC 2.A.5) family.</text>
</comment>
<dbReference type="GO" id="GO:0005886">
    <property type="term" value="C:plasma membrane"/>
    <property type="evidence" value="ECO:0007669"/>
    <property type="project" value="UniProtKB-SubCell"/>
</dbReference>
<feature type="transmembrane region" description="Helical" evidence="5">
    <location>
        <begin position="186"/>
        <end position="204"/>
    </location>
</feature>